<accession>A0ABT1SXC6</accession>
<keyword evidence="1" id="KW-0732">Signal</keyword>
<dbReference type="RefSeq" id="WP_256537077.1">
    <property type="nucleotide sequence ID" value="NZ_JANHOH010000001.1"/>
</dbReference>
<sequence>MKPVRIIILLIITLCANRQFTQAQTTLDKKPSTIIVTYGYIGCPCAEWIINNRYAKTINREHIYLEPANNKLVDADSLVDGSHIVRIKITGRFYKGKGYPKNYHPGKGNPDPARVFRYDKIRDISPAH</sequence>
<evidence type="ECO:0000256" key="1">
    <source>
        <dbReference type="SAM" id="SignalP"/>
    </source>
</evidence>
<evidence type="ECO:0000313" key="3">
    <source>
        <dbReference type="Proteomes" id="UP001204376"/>
    </source>
</evidence>
<keyword evidence="3" id="KW-1185">Reference proteome</keyword>
<dbReference type="Proteomes" id="UP001204376">
    <property type="component" value="Unassembled WGS sequence"/>
</dbReference>
<protein>
    <recommendedName>
        <fullName evidence="4">Glutaredoxin domain-containing protein</fullName>
    </recommendedName>
</protein>
<name>A0ABT1SXC6_9SPHI</name>
<dbReference type="EMBL" id="JANHOH010000001">
    <property type="protein sequence ID" value="MCQ6956863.1"/>
    <property type="molecule type" value="Genomic_DNA"/>
</dbReference>
<evidence type="ECO:0000313" key="2">
    <source>
        <dbReference type="EMBL" id="MCQ6956863.1"/>
    </source>
</evidence>
<comment type="caution">
    <text evidence="2">The sequence shown here is derived from an EMBL/GenBank/DDBJ whole genome shotgun (WGS) entry which is preliminary data.</text>
</comment>
<reference evidence="2 3" key="1">
    <citation type="submission" date="2022-07" db="EMBL/GenBank/DDBJ databases">
        <title>Mucilaginibacter sp. JC4.</title>
        <authorList>
            <person name="Le V."/>
            <person name="Ko S.-R."/>
            <person name="Ahn C.-Y."/>
            <person name="Oh H.-M."/>
        </authorList>
    </citation>
    <scope>NUCLEOTIDE SEQUENCE [LARGE SCALE GENOMIC DNA]</scope>
    <source>
        <strain evidence="2 3">JC4</strain>
    </source>
</reference>
<feature type="signal peptide" evidence="1">
    <location>
        <begin position="1"/>
        <end position="23"/>
    </location>
</feature>
<feature type="chain" id="PRO_5047018416" description="Glutaredoxin domain-containing protein" evidence="1">
    <location>
        <begin position="24"/>
        <end position="128"/>
    </location>
</feature>
<gene>
    <name evidence="2" type="ORF">NPE20_02790</name>
</gene>
<organism evidence="2 3">
    <name type="scientific">Mucilaginibacter aquariorum</name>
    <dbReference type="NCBI Taxonomy" id="2967225"/>
    <lineage>
        <taxon>Bacteria</taxon>
        <taxon>Pseudomonadati</taxon>
        <taxon>Bacteroidota</taxon>
        <taxon>Sphingobacteriia</taxon>
        <taxon>Sphingobacteriales</taxon>
        <taxon>Sphingobacteriaceae</taxon>
        <taxon>Mucilaginibacter</taxon>
    </lineage>
</organism>
<evidence type="ECO:0008006" key="4">
    <source>
        <dbReference type="Google" id="ProtNLM"/>
    </source>
</evidence>
<proteinExistence type="predicted"/>